<reference evidence="18 19" key="1">
    <citation type="submission" date="2023-06" db="EMBL/GenBank/DDBJ databases">
        <title>Black Yeasts Isolated from many extreme environments.</title>
        <authorList>
            <person name="Coleine C."/>
            <person name="Stajich J.E."/>
            <person name="Selbmann L."/>
        </authorList>
    </citation>
    <scope>NUCLEOTIDE SEQUENCE [LARGE SCALE GENOMIC DNA]</scope>
    <source>
        <strain evidence="18 19">CCFEE 5887</strain>
    </source>
</reference>
<dbReference type="GO" id="GO:1990817">
    <property type="term" value="F:poly(A) RNA polymerase activity"/>
    <property type="evidence" value="ECO:0007669"/>
    <property type="project" value="UniProtKB-UniRule"/>
</dbReference>
<evidence type="ECO:0000256" key="13">
    <source>
        <dbReference type="PIRSR" id="PIRSR018425-2"/>
    </source>
</evidence>
<sequence length="610" mass="67812">MAAPSALPKQWGISPPMSTALPEPNDNEKTAELIEELKRENNYEPLEATQKRMSTLALLNRVTQEFVREVSRRQRLPPSQIDQFGGKILTYGSYRLGVFGPGSDIDTLAVAPRHVTREDFFELFPVILKRMTEEGEVTSLTPVPDSYVPIIKLEINDIEIDLIFASIASLHTIPKNLTLNDNNLLTGLDQATVRAVTGPRVTDEILNLVPEQKTFRTALRAIKLWAQRRAVYANIVGYPGGVAWAMLVARVCQLYPHAVGATVVNKFFFVIKGWPWPTPVMLKHIEHPKGSQANEFKVWNPSIYKGDGKMLMPIITPAFPSMSATYNISKSGKTIILRELERGSQITNRILSGKARWSDLFKKHTFFTADHKYYLGVTASTLNADSAKQWAGLVESKVRIFVMLLEGIKDITLARPFTKGFKRVHRCTDDSQIREVQKGSMKYKVEETKTVETTDPELVTSNGDGAAVPAAVAAQPENDRGAYTVYTYTFYIGIDTTAKGSLNIAPSFQNFKDICEGWTSFNRDAHFLTLASIKCWDLPDDVFDTKAGEVKPSKPVKKVMKPSKVETKPAVRRSINEVEGGDEANGAPAKRQRLMTPTPTPTPTPTAALA</sequence>
<dbReference type="EMBL" id="JAXLQG010000018">
    <property type="protein sequence ID" value="KAK5530935.1"/>
    <property type="molecule type" value="Genomic_DNA"/>
</dbReference>
<feature type="domain" description="Poly(A) polymerase central" evidence="16">
    <location>
        <begin position="214"/>
        <end position="363"/>
    </location>
</feature>
<evidence type="ECO:0000256" key="6">
    <source>
        <dbReference type="ARBA" id="ARBA00022723"/>
    </source>
</evidence>
<evidence type="ECO:0000256" key="10">
    <source>
        <dbReference type="ARBA" id="ARBA00023242"/>
    </source>
</evidence>
<dbReference type="InterPro" id="IPR043519">
    <property type="entry name" value="NT_sf"/>
</dbReference>
<name>A0AAV9PX99_9PEZI</name>
<evidence type="ECO:0000256" key="3">
    <source>
        <dbReference type="ARBA" id="ARBA00010912"/>
    </source>
</evidence>
<evidence type="ECO:0000259" key="16">
    <source>
        <dbReference type="Pfam" id="PF04928"/>
    </source>
</evidence>
<evidence type="ECO:0000313" key="18">
    <source>
        <dbReference type="EMBL" id="KAK5530935.1"/>
    </source>
</evidence>
<comment type="function">
    <text evidence="11">Polymerase that creates the 3'-poly(A) tail of mRNA's.</text>
</comment>
<accession>A0AAV9PX99</accession>
<dbReference type="CDD" id="cd05402">
    <property type="entry name" value="NT_PAP_TUTase"/>
    <property type="match status" value="1"/>
</dbReference>
<dbReference type="EC" id="2.7.7.19" evidence="11"/>
<feature type="region of interest" description="Disordered" evidence="14">
    <location>
        <begin position="1"/>
        <end position="27"/>
    </location>
</feature>
<dbReference type="SUPFAM" id="SSF81301">
    <property type="entry name" value="Nucleotidyltransferase"/>
    <property type="match status" value="1"/>
</dbReference>
<dbReference type="GO" id="GO:0005524">
    <property type="term" value="F:ATP binding"/>
    <property type="evidence" value="ECO:0007669"/>
    <property type="project" value="UniProtKB-UniRule"/>
</dbReference>
<evidence type="ECO:0000256" key="14">
    <source>
        <dbReference type="SAM" id="MobiDB-lite"/>
    </source>
</evidence>
<evidence type="ECO:0000256" key="5">
    <source>
        <dbReference type="ARBA" id="ARBA00022679"/>
    </source>
</evidence>
<dbReference type="Proteomes" id="UP001345827">
    <property type="component" value="Unassembled WGS sequence"/>
</dbReference>
<dbReference type="Gene3D" id="3.30.460.10">
    <property type="entry name" value="Beta Polymerase, domain 2"/>
    <property type="match status" value="1"/>
</dbReference>
<feature type="binding site" evidence="12">
    <location>
        <position position="161"/>
    </location>
    <ligand>
        <name>ATP</name>
        <dbReference type="ChEBI" id="CHEBI:30616"/>
    </ligand>
</feature>
<proteinExistence type="inferred from homology"/>
<feature type="region of interest" description="Disordered" evidence="14">
    <location>
        <begin position="554"/>
        <end position="610"/>
    </location>
</feature>
<dbReference type="AlphaFoldDB" id="A0AAV9PX99"/>
<keyword evidence="18" id="KW-0548">Nucleotidyltransferase</keyword>
<dbReference type="GO" id="GO:0003723">
    <property type="term" value="F:RNA binding"/>
    <property type="evidence" value="ECO:0007669"/>
    <property type="project" value="UniProtKB-UniRule"/>
</dbReference>
<keyword evidence="9 13" id="KW-0460">Magnesium</keyword>
<keyword evidence="5 11" id="KW-0808">Transferase</keyword>
<dbReference type="PANTHER" id="PTHR10682">
    <property type="entry name" value="POLY A POLYMERASE"/>
    <property type="match status" value="1"/>
</dbReference>
<comment type="cofactor">
    <cofactor evidence="1">
        <name>Mn(2+)</name>
        <dbReference type="ChEBI" id="CHEBI:29035"/>
    </cofactor>
</comment>
<feature type="binding site" evidence="13">
    <location>
        <position position="161"/>
    </location>
    <ligand>
        <name>Mg(2+)</name>
        <dbReference type="ChEBI" id="CHEBI:18420"/>
        <label>2</label>
        <note>catalytic</note>
    </ligand>
</feature>
<keyword evidence="19" id="KW-1185">Reference proteome</keyword>
<comment type="caution">
    <text evidence="18">The sequence shown here is derived from an EMBL/GenBank/DDBJ whole genome shotgun (WGS) entry which is preliminary data.</text>
</comment>
<evidence type="ECO:0000313" key="19">
    <source>
        <dbReference type="Proteomes" id="UP001345827"/>
    </source>
</evidence>
<comment type="subcellular location">
    <subcellularLocation>
        <location evidence="2 11">Nucleus</location>
    </subcellularLocation>
</comment>
<keyword evidence="10 11" id="KW-0539">Nucleus</keyword>
<dbReference type="GO" id="GO:0031123">
    <property type="term" value="P:RNA 3'-end processing"/>
    <property type="evidence" value="ECO:0007669"/>
    <property type="project" value="InterPro"/>
</dbReference>
<evidence type="ECO:0000256" key="11">
    <source>
        <dbReference type="PIRNR" id="PIRNR018425"/>
    </source>
</evidence>
<evidence type="ECO:0000256" key="2">
    <source>
        <dbReference type="ARBA" id="ARBA00004123"/>
    </source>
</evidence>
<dbReference type="InterPro" id="IPR048840">
    <property type="entry name" value="PolA_pol_NTPase"/>
</dbReference>
<dbReference type="GO" id="GO:0006397">
    <property type="term" value="P:mRNA processing"/>
    <property type="evidence" value="ECO:0007669"/>
    <property type="project" value="UniProtKB-KW"/>
</dbReference>
<evidence type="ECO:0000259" key="15">
    <source>
        <dbReference type="Pfam" id="PF04926"/>
    </source>
</evidence>
<dbReference type="SUPFAM" id="SSF81631">
    <property type="entry name" value="PAP/OAS1 substrate-binding domain"/>
    <property type="match status" value="1"/>
</dbReference>
<gene>
    <name evidence="18" type="primary">PAP1_2</name>
    <name evidence="18" type="ORF">LTR25_008792</name>
</gene>
<evidence type="ECO:0000256" key="9">
    <source>
        <dbReference type="ARBA" id="ARBA00022842"/>
    </source>
</evidence>
<keyword evidence="8 11" id="KW-0067">ATP-binding</keyword>
<evidence type="ECO:0000256" key="4">
    <source>
        <dbReference type="ARBA" id="ARBA00022664"/>
    </source>
</evidence>
<organism evidence="18 19">
    <name type="scientific">Vermiconidia calcicola</name>
    <dbReference type="NCBI Taxonomy" id="1690605"/>
    <lineage>
        <taxon>Eukaryota</taxon>
        <taxon>Fungi</taxon>
        <taxon>Dikarya</taxon>
        <taxon>Ascomycota</taxon>
        <taxon>Pezizomycotina</taxon>
        <taxon>Dothideomycetes</taxon>
        <taxon>Dothideomycetidae</taxon>
        <taxon>Mycosphaerellales</taxon>
        <taxon>Extremaceae</taxon>
        <taxon>Vermiconidia</taxon>
    </lineage>
</organism>
<dbReference type="Pfam" id="PF20750">
    <property type="entry name" value="PAP_NTPase"/>
    <property type="match status" value="1"/>
</dbReference>
<evidence type="ECO:0000259" key="17">
    <source>
        <dbReference type="Pfam" id="PF20750"/>
    </source>
</evidence>
<keyword evidence="4 11" id="KW-0507">mRNA processing</keyword>
<evidence type="ECO:0000256" key="12">
    <source>
        <dbReference type="PIRSR" id="PIRSR018425-1"/>
    </source>
</evidence>
<dbReference type="InterPro" id="IPR014492">
    <property type="entry name" value="PolyA_polymerase"/>
</dbReference>
<comment type="cofactor">
    <cofactor evidence="13">
        <name>Mg(2+)</name>
        <dbReference type="ChEBI" id="CHEBI:18420"/>
    </cofactor>
    <text evidence="13">Binds 2 magnesium ions. Also active with manganese.</text>
</comment>
<feature type="binding site" evidence="12">
    <location>
        <position position="232"/>
    </location>
    <ligand>
        <name>ATP</name>
        <dbReference type="ChEBI" id="CHEBI:30616"/>
    </ligand>
</feature>
<feature type="binding site" evidence="12">
    <location>
        <begin position="104"/>
        <end position="106"/>
    </location>
    <ligand>
        <name>ATP</name>
        <dbReference type="ChEBI" id="CHEBI:30616"/>
    </ligand>
</feature>
<dbReference type="PIRSF" id="PIRSF018425">
    <property type="entry name" value="PolyA_polymerase"/>
    <property type="match status" value="1"/>
</dbReference>
<dbReference type="FunFam" id="1.10.1410.10:FF:000001">
    <property type="entry name" value="Putative poly(A) polymerase gamma"/>
    <property type="match status" value="1"/>
</dbReference>
<dbReference type="Gene3D" id="3.30.70.590">
    <property type="entry name" value="Poly(A) polymerase predicted RNA binding domain"/>
    <property type="match status" value="1"/>
</dbReference>
<dbReference type="Pfam" id="PF04926">
    <property type="entry name" value="PAP_RNA-bind"/>
    <property type="match status" value="1"/>
</dbReference>
<protein>
    <recommendedName>
        <fullName evidence="11">Poly(A) polymerase</fullName>
        <ecNumber evidence="11">2.7.7.19</ecNumber>
    </recommendedName>
</protein>
<feature type="binding site" evidence="13">
    <location>
        <position position="106"/>
    </location>
    <ligand>
        <name>Mg(2+)</name>
        <dbReference type="ChEBI" id="CHEBI:18420"/>
        <label>1</label>
        <note>catalytic</note>
    </ligand>
</feature>
<dbReference type="InterPro" id="IPR011068">
    <property type="entry name" value="NuclTrfase_I-like_C"/>
</dbReference>
<feature type="binding site" evidence="13">
    <location>
        <position position="106"/>
    </location>
    <ligand>
        <name>Mg(2+)</name>
        <dbReference type="ChEBI" id="CHEBI:18420"/>
        <label>2</label>
        <note>catalytic</note>
    </ligand>
</feature>
<dbReference type="InterPro" id="IPR007012">
    <property type="entry name" value="PolA_pol_cen_dom"/>
</dbReference>
<comment type="catalytic activity">
    <reaction evidence="11">
        <text>RNA(n) + ATP = RNA(n)-3'-adenine ribonucleotide + diphosphate</text>
        <dbReference type="Rhea" id="RHEA:11332"/>
        <dbReference type="Rhea" id="RHEA-COMP:14527"/>
        <dbReference type="Rhea" id="RHEA-COMP:17347"/>
        <dbReference type="ChEBI" id="CHEBI:30616"/>
        <dbReference type="ChEBI" id="CHEBI:33019"/>
        <dbReference type="ChEBI" id="CHEBI:140395"/>
        <dbReference type="ChEBI" id="CHEBI:173115"/>
        <dbReference type="EC" id="2.7.7.19"/>
    </reaction>
</comment>
<feature type="binding site" evidence="12">
    <location>
        <position position="223"/>
    </location>
    <ligand>
        <name>ATP</name>
        <dbReference type="ChEBI" id="CHEBI:30616"/>
    </ligand>
</feature>
<dbReference type="Gene3D" id="1.10.1410.10">
    <property type="match status" value="1"/>
</dbReference>
<dbReference type="GO" id="GO:0046872">
    <property type="term" value="F:metal ion binding"/>
    <property type="evidence" value="ECO:0007669"/>
    <property type="project" value="UniProtKB-KW"/>
</dbReference>
<dbReference type="FunFam" id="3.30.460.10:FF:000002">
    <property type="entry name" value="Poly(A) polymerase alpha, putative"/>
    <property type="match status" value="1"/>
</dbReference>
<feature type="binding site" evidence="12">
    <location>
        <begin position="241"/>
        <end position="242"/>
    </location>
    <ligand>
        <name>ATP</name>
        <dbReference type="ChEBI" id="CHEBI:30616"/>
    </ligand>
</feature>
<dbReference type="GO" id="GO:0005634">
    <property type="term" value="C:nucleus"/>
    <property type="evidence" value="ECO:0007669"/>
    <property type="project" value="UniProtKB-SubCell"/>
</dbReference>
<dbReference type="InterPro" id="IPR007010">
    <property type="entry name" value="PolA_pol_RNA-bd_dom"/>
</dbReference>
<feature type="domain" description="Poly(A) polymerase nucleotidyltransferase" evidence="17">
    <location>
        <begin position="12"/>
        <end position="209"/>
    </location>
</feature>
<evidence type="ECO:0000256" key="7">
    <source>
        <dbReference type="ARBA" id="ARBA00022741"/>
    </source>
</evidence>
<feature type="domain" description="Poly(A) polymerase RNA-binding" evidence="15">
    <location>
        <begin position="365"/>
        <end position="553"/>
    </location>
</feature>
<keyword evidence="7 11" id="KW-0547">Nucleotide-binding</keyword>
<dbReference type="Pfam" id="PF04928">
    <property type="entry name" value="PAP_central"/>
    <property type="match status" value="1"/>
</dbReference>
<feature type="binding site" evidence="13">
    <location>
        <position position="104"/>
    </location>
    <ligand>
        <name>Mg(2+)</name>
        <dbReference type="ChEBI" id="CHEBI:18420"/>
        <label>2</label>
        <note>catalytic</note>
    </ligand>
</feature>
<comment type="similarity">
    <text evidence="3 11">Belongs to the poly(A) polymerase family.</text>
</comment>
<evidence type="ECO:0000256" key="1">
    <source>
        <dbReference type="ARBA" id="ARBA00001936"/>
    </source>
</evidence>
<evidence type="ECO:0000256" key="8">
    <source>
        <dbReference type="ARBA" id="ARBA00022840"/>
    </source>
</evidence>
<feature type="binding site" evidence="13">
    <location>
        <position position="104"/>
    </location>
    <ligand>
        <name>Mg(2+)</name>
        <dbReference type="ChEBI" id="CHEBI:18420"/>
        <label>1</label>
        <note>catalytic</note>
    </ligand>
</feature>
<keyword evidence="6 13" id="KW-0479">Metal-binding</keyword>
<dbReference type="SUPFAM" id="SSF55003">
    <property type="entry name" value="PAP/Archaeal CCA-adding enzyme, C-terminal domain"/>
    <property type="match status" value="1"/>
</dbReference>
<dbReference type="PANTHER" id="PTHR10682:SF10">
    <property type="entry name" value="POLYNUCLEOTIDE ADENYLYLTRANSFERASE"/>
    <property type="match status" value="1"/>
</dbReference>